<feature type="transmembrane region" description="Helical" evidence="12">
    <location>
        <begin position="6"/>
        <end position="26"/>
    </location>
</feature>
<evidence type="ECO:0000256" key="4">
    <source>
        <dbReference type="ARBA" id="ARBA00022475"/>
    </source>
</evidence>
<dbReference type="InterPro" id="IPR013655">
    <property type="entry name" value="PAS_fold_3"/>
</dbReference>
<keyword evidence="7 12" id="KW-0812">Transmembrane</keyword>
<dbReference type="PROSITE" id="PS50113">
    <property type="entry name" value="PAC"/>
    <property type="match status" value="2"/>
</dbReference>
<dbReference type="InterPro" id="IPR035965">
    <property type="entry name" value="PAS-like_dom_sf"/>
</dbReference>
<dbReference type="GO" id="GO:0000155">
    <property type="term" value="F:phosphorelay sensor kinase activity"/>
    <property type="evidence" value="ECO:0007669"/>
    <property type="project" value="InterPro"/>
</dbReference>
<evidence type="ECO:0000256" key="5">
    <source>
        <dbReference type="ARBA" id="ARBA00022553"/>
    </source>
</evidence>
<feature type="modified residue" description="4-aspartylphosphate" evidence="11">
    <location>
        <position position="974"/>
    </location>
</feature>
<proteinExistence type="predicted"/>
<dbReference type="InterPro" id="IPR003594">
    <property type="entry name" value="HATPase_dom"/>
</dbReference>
<comment type="caution">
    <text evidence="17">The sequence shown here is derived from an EMBL/GenBank/DDBJ whole genome shotgun (WGS) entry which is preliminary data.</text>
</comment>
<dbReference type="Gene3D" id="3.30.565.10">
    <property type="entry name" value="Histidine kinase-like ATPase, C-terminal domain"/>
    <property type="match status" value="1"/>
</dbReference>
<dbReference type="InterPro" id="IPR005467">
    <property type="entry name" value="His_kinase_dom"/>
</dbReference>
<dbReference type="Pfam" id="PF07694">
    <property type="entry name" value="5TM-5TMR_LYT"/>
    <property type="match status" value="1"/>
</dbReference>
<evidence type="ECO:0000256" key="9">
    <source>
        <dbReference type="ARBA" id="ARBA00022989"/>
    </source>
</evidence>
<evidence type="ECO:0000259" key="16">
    <source>
        <dbReference type="PROSITE" id="PS50113"/>
    </source>
</evidence>
<dbReference type="Pfam" id="PF02518">
    <property type="entry name" value="HATPase_c"/>
    <property type="match status" value="1"/>
</dbReference>
<dbReference type="EC" id="2.7.13.3" evidence="3"/>
<dbReference type="PROSITE" id="PS50112">
    <property type="entry name" value="PAS"/>
    <property type="match status" value="2"/>
</dbReference>
<dbReference type="PROSITE" id="PS50110">
    <property type="entry name" value="RESPONSE_REGULATORY"/>
    <property type="match status" value="1"/>
</dbReference>
<evidence type="ECO:0000256" key="10">
    <source>
        <dbReference type="ARBA" id="ARBA00023136"/>
    </source>
</evidence>
<dbReference type="Gene3D" id="3.30.450.20">
    <property type="entry name" value="PAS domain"/>
    <property type="match status" value="3"/>
</dbReference>
<dbReference type="InterPro" id="IPR036097">
    <property type="entry name" value="HisK_dim/P_sf"/>
</dbReference>
<evidence type="ECO:0000256" key="3">
    <source>
        <dbReference type="ARBA" id="ARBA00012438"/>
    </source>
</evidence>
<evidence type="ECO:0000259" key="13">
    <source>
        <dbReference type="PROSITE" id="PS50109"/>
    </source>
</evidence>
<dbReference type="SMART" id="SM00387">
    <property type="entry name" value="HATPase_c"/>
    <property type="match status" value="1"/>
</dbReference>
<dbReference type="InterPro" id="IPR052162">
    <property type="entry name" value="Sensor_kinase/Photoreceptor"/>
</dbReference>
<protein>
    <recommendedName>
        <fullName evidence="3">histidine kinase</fullName>
        <ecNumber evidence="3">2.7.13.3</ecNumber>
    </recommendedName>
</protein>
<reference evidence="17 18" key="1">
    <citation type="submission" date="2018-09" db="EMBL/GenBank/DDBJ databases">
        <title>Discovery and Ecogenomic Context for Candidatus Cryosericales, a Global Caldiserica Order Active in Thawing Permafrost.</title>
        <authorList>
            <person name="Martinez M.A."/>
            <person name="Woodcroft B.J."/>
            <person name="Ignacio Espinoza J.C."/>
            <person name="Zayed A."/>
            <person name="Singleton C.M."/>
            <person name="Boyd J."/>
            <person name="Li Y.-F."/>
            <person name="Purvine S."/>
            <person name="Maughan H."/>
            <person name="Hodgkins S.B."/>
            <person name="Anderson D."/>
            <person name="Sederholm M."/>
            <person name="Temperton B."/>
            <person name="Saleska S.R."/>
            <person name="Tyson G.W."/>
            <person name="Rich V.I."/>
        </authorList>
    </citation>
    <scope>NUCLEOTIDE SEQUENCE [LARGE SCALE GENOMIC DNA]</scope>
    <source>
        <strain evidence="17 18">SMC1</strain>
    </source>
</reference>
<dbReference type="SUPFAM" id="SSF52172">
    <property type="entry name" value="CheY-like"/>
    <property type="match status" value="1"/>
</dbReference>
<dbReference type="Pfam" id="PF13188">
    <property type="entry name" value="PAS_8"/>
    <property type="match status" value="1"/>
</dbReference>
<evidence type="ECO:0000256" key="7">
    <source>
        <dbReference type="ARBA" id="ARBA00022692"/>
    </source>
</evidence>
<sequence length="1048" mass="115158">MTRESFVALVSNVSLLVAMVFVYDLVNTRLLNLETRLRQVMIGAGLSIITIAVMAAPWVFEPGIVFDTRSILISISGLFFGAVPTVIVMAMASVYRILQGGAAAFTGVCVITASGLIGLAWRHALKRPLVTLTWRDLLSLGYAVHVVMLALMFTLPWQTALHVLSRIALPVLTIYPLGTAAIGVTKTETASGKYVFVNQRFADIVGYTRNELLTMDFHELTHPDDLTDDLNNVDLLVKGELHEYSMEKRYRRKDGKTIWVNLTVSPLWQEGEPPKYLIGLVEDISERKRAEDALTVSEERYRTLFESMPIGVLYFASDDTIVSANAAAVSMLGITQGEIVTRRPTEPWWRSIHEDGSEFSAEFLPSVQAMRTGEAVHDVIIGIFNRREEAYRWVRVNAIPQFRVGETSPYEVYVTMEDITERRTMEHELVQLASFPSQNPNPVVEIALDGTVRYANAAALQVLTRLGLQGDARQFLPENTEQLERLRHLCEAHPQAHEFALGQATFYRVIMAPPESATLRVYAIDTTETRAAQSGQEHYLSMLDRSLNEIYVFDEKSLRFAYVDGAALRNLGYSLAELQHMTPLDIKPEFTRPAFEELLQPLRDGTKELLVFETVHRRKDGTTYPVEVHLQRFKGEGQSSFLAFINDISDRKRAEAEGQRMQAQLLQSQKMEAVGELAGGVAHDFNNMLTGILGNVAIVKESMSLNDPLHENVDAIGTAAQEAANLTRGLLTFSRGAMVQPVALDTNASVERTLAVLTQSLPASVTIVNKLQPGAWNVFMDQSQMTQILLNLGVNARDSMEGRGTLTVGTRNTVVDAAYVQAHPFACTGEFVVLSVADTGQGISLQVLQHIFEPFFTTKSVGNGTGLGLSIVYGAAHQAGGWVTVQSDPGEGALFEVYLPRCLEEPTPSFAPASIPVNAGSGTVLVVEDEPLVCAVTQALLSRSGYTVLTAPDGASALNVLRDHPVGIGLILLDMTMPGMTTSEIVRAIRALDPTAPILLNSGYTSNDIVKQMLEEGSVQGFLGKPYKLQELLSTINQLMRTTEGGPR</sequence>
<feature type="domain" description="Histidine kinase" evidence="13">
    <location>
        <begin position="680"/>
        <end position="903"/>
    </location>
</feature>
<dbReference type="AlphaFoldDB" id="A0A398DPI1"/>
<keyword evidence="5 11" id="KW-0597">Phosphoprotein</keyword>
<evidence type="ECO:0000256" key="11">
    <source>
        <dbReference type="PROSITE-ProRule" id="PRU00169"/>
    </source>
</evidence>
<keyword evidence="6" id="KW-0808">Transferase</keyword>
<dbReference type="PRINTS" id="PR00344">
    <property type="entry name" value="BCTRLSENSOR"/>
</dbReference>
<dbReference type="InterPro" id="IPR011620">
    <property type="entry name" value="Sig_transdc_His_kinase_LytS_TM"/>
</dbReference>
<dbReference type="InterPro" id="IPR036890">
    <property type="entry name" value="HATPase_C_sf"/>
</dbReference>
<dbReference type="Gene3D" id="3.40.50.2300">
    <property type="match status" value="1"/>
</dbReference>
<feature type="transmembrane region" description="Helical" evidence="12">
    <location>
        <begin position="38"/>
        <end position="59"/>
    </location>
</feature>
<evidence type="ECO:0000259" key="14">
    <source>
        <dbReference type="PROSITE" id="PS50110"/>
    </source>
</evidence>
<comment type="subcellular location">
    <subcellularLocation>
        <location evidence="2">Cell membrane</location>
        <topology evidence="2">Multi-pass membrane protein</topology>
    </subcellularLocation>
</comment>
<dbReference type="GO" id="GO:0005886">
    <property type="term" value="C:plasma membrane"/>
    <property type="evidence" value="ECO:0007669"/>
    <property type="project" value="UniProtKB-SubCell"/>
</dbReference>
<dbReference type="NCBIfam" id="TIGR00229">
    <property type="entry name" value="sensory_box"/>
    <property type="match status" value="3"/>
</dbReference>
<feature type="domain" description="PAS" evidence="15">
    <location>
        <begin position="297"/>
        <end position="342"/>
    </location>
</feature>
<dbReference type="Pfam" id="PF08447">
    <property type="entry name" value="PAS_3"/>
    <property type="match status" value="1"/>
</dbReference>
<feature type="domain" description="PAC" evidence="16">
    <location>
        <begin position="244"/>
        <end position="296"/>
    </location>
</feature>
<dbReference type="InterPro" id="IPR004358">
    <property type="entry name" value="Sig_transdc_His_kin-like_C"/>
</dbReference>
<dbReference type="Pfam" id="PF00512">
    <property type="entry name" value="HisKA"/>
    <property type="match status" value="1"/>
</dbReference>
<evidence type="ECO:0000256" key="2">
    <source>
        <dbReference type="ARBA" id="ARBA00004651"/>
    </source>
</evidence>
<dbReference type="SUPFAM" id="SSF47384">
    <property type="entry name" value="Homodimeric domain of signal transducing histidine kinase"/>
    <property type="match status" value="1"/>
</dbReference>
<evidence type="ECO:0000256" key="6">
    <source>
        <dbReference type="ARBA" id="ARBA00022679"/>
    </source>
</evidence>
<dbReference type="GO" id="GO:0071555">
    <property type="term" value="P:cell wall organization"/>
    <property type="evidence" value="ECO:0007669"/>
    <property type="project" value="InterPro"/>
</dbReference>
<dbReference type="PANTHER" id="PTHR43304:SF1">
    <property type="entry name" value="PAC DOMAIN-CONTAINING PROTEIN"/>
    <property type="match status" value="1"/>
</dbReference>
<keyword evidence="10 12" id="KW-0472">Membrane</keyword>
<dbReference type="InterPro" id="IPR011006">
    <property type="entry name" value="CheY-like_superfamily"/>
</dbReference>
<dbReference type="SMART" id="SM00388">
    <property type="entry name" value="HisKA"/>
    <property type="match status" value="1"/>
</dbReference>
<name>A0A398DPI1_9BACT</name>
<organism evidence="17 18">
    <name type="scientific">Candidatus Cryosericum septentrionale</name>
    <dbReference type="NCBI Taxonomy" id="2290913"/>
    <lineage>
        <taxon>Bacteria</taxon>
        <taxon>Pseudomonadati</taxon>
        <taxon>Caldisericota/Cryosericota group</taxon>
        <taxon>Candidatus Cryosericota</taxon>
        <taxon>Candidatus Cryosericia</taxon>
        <taxon>Candidatus Cryosericales</taxon>
        <taxon>Candidatus Cryosericaceae</taxon>
        <taxon>Candidatus Cryosericum</taxon>
    </lineage>
</organism>
<dbReference type="PROSITE" id="PS50109">
    <property type="entry name" value="HIS_KIN"/>
    <property type="match status" value="1"/>
</dbReference>
<feature type="transmembrane region" description="Helical" evidence="12">
    <location>
        <begin position="102"/>
        <end position="125"/>
    </location>
</feature>
<evidence type="ECO:0000256" key="1">
    <source>
        <dbReference type="ARBA" id="ARBA00000085"/>
    </source>
</evidence>
<dbReference type="SMART" id="SM00448">
    <property type="entry name" value="REC"/>
    <property type="match status" value="1"/>
</dbReference>
<keyword evidence="4" id="KW-1003">Cell membrane</keyword>
<evidence type="ECO:0000313" key="17">
    <source>
        <dbReference type="EMBL" id="RIE17596.1"/>
    </source>
</evidence>
<dbReference type="EMBL" id="QXIY01000002">
    <property type="protein sequence ID" value="RIE17596.1"/>
    <property type="molecule type" value="Genomic_DNA"/>
</dbReference>
<feature type="transmembrane region" description="Helical" evidence="12">
    <location>
        <begin position="137"/>
        <end position="155"/>
    </location>
</feature>
<evidence type="ECO:0000256" key="8">
    <source>
        <dbReference type="ARBA" id="ARBA00022777"/>
    </source>
</evidence>
<dbReference type="SMART" id="SM00091">
    <property type="entry name" value="PAS"/>
    <property type="match status" value="4"/>
</dbReference>
<keyword evidence="18" id="KW-1185">Reference proteome</keyword>
<dbReference type="InterPro" id="IPR000700">
    <property type="entry name" value="PAS-assoc_C"/>
</dbReference>
<keyword evidence="9 12" id="KW-1133">Transmembrane helix</keyword>
<feature type="domain" description="PAC" evidence="16">
    <location>
        <begin position="610"/>
        <end position="660"/>
    </location>
</feature>
<evidence type="ECO:0000259" key="15">
    <source>
        <dbReference type="PROSITE" id="PS50112"/>
    </source>
</evidence>
<dbReference type="SUPFAM" id="SSF55874">
    <property type="entry name" value="ATPase domain of HSP90 chaperone/DNA topoisomerase II/histidine kinase"/>
    <property type="match status" value="1"/>
</dbReference>
<feature type="domain" description="Response regulatory" evidence="14">
    <location>
        <begin position="923"/>
        <end position="1040"/>
    </location>
</feature>
<dbReference type="Pfam" id="PF00072">
    <property type="entry name" value="Response_reg"/>
    <property type="match status" value="1"/>
</dbReference>
<dbReference type="Gene3D" id="1.10.287.130">
    <property type="match status" value="1"/>
</dbReference>
<keyword evidence="8" id="KW-0418">Kinase</keyword>
<dbReference type="CDD" id="cd00082">
    <property type="entry name" value="HisKA"/>
    <property type="match status" value="1"/>
</dbReference>
<dbReference type="SMART" id="SM00086">
    <property type="entry name" value="PAC"/>
    <property type="match status" value="3"/>
</dbReference>
<dbReference type="SUPFAM" id="SSF55785">
    <property type="entry name" value="PYP-like sensor domain (PAS domain)"/>
    <property type="match status" value="3"/>
</dbReference>
<dbReference type="InterPro" id="IPR003661">
    <property type="entry name" value="HisK_dim/P_dom"/>
</dbReference>
<feature type="domain" description="PAS" evidence="15">
    <location>
        <begin position="190"/>
        <end position="240"/>
    </location>
</feature>
<evidence type="ECO:0000313" key="18">
    <source>
        <dbReference type="Proteomes" id="UP000266113"/>
    </source>
</evidence>
<dbReference type="InterPro" id="IPR001610">
    <property type="entry name" value="PAC"/>
</dbReference>
<gene>
    <name evidence="17" type="ORF">SMC1_01360</name>
</gene>
<dbReference type="PANTHER" id="PTHR43304">
    <property type="entry name" value="PHYTOCHROME-LIKE PROTEIN CPH1"/>
    <property type="match status" value="1"/>
</dbReference>
<dbReference type="Proteomes" id="UP000266113">
    <property type="component" value="Unassembled WGS sequence"/>
</dbReference>
<dbReference type="RefSeq" id="WP_119085017.1">
    <property type="nucleotide sequence ID" value="NZ_QXIY01000002.1"/>
</dbReference>
<feature type="transmembrane region" description="Helical" evidence="12">
    <location>
        <begin position="71"/>
        <end position="95"/>
    </location>
</feature>
<dbReference type="InterPro" id="IPR001789">
    <property type="entry name" value="Sig_transdc_resp-reg_receiver"/>
</dbReference>
<comment type="catalytic activity">
    <reaction evidence="1">
        <text>ATP + protein L-histidine = ADP + protein N-phospho-L-histidine.</text>
        <dbReference type="EC" id="2.7.13.3"/>
    </reaction>
</comment>
<dbReference type="InterPro" id="IPR000014">
    <property type="entry name" value="PAS"/>
</dbReference>
<dbReference type="CDD" id="cd00130">
    <property type="entry name" value="PAS"/>
    <property type="match status" value="3"/>
</dbReference>
<dbReference type="OrthoDB" id="9758831at2"/>
<accession>A0A398DPI1</accession>
<evidence type="ECO:0000256" key="12">
    <source>
        <dbReference type="SAM" id="Phobius"/>
    </source>
</evidence>
<dbReference type="Pfam" id="PF13426">
    <property type="entry name" value="PAS_9"/>
    <property type="match status" value="1"/>
</dbReference>